<reference evidence="2" key="1">
    <citation type="submission" date="2021-12" db="EMBL/GenBank/DDBJ databases">
        <title>Discovery of the Pendulisporaceae a myxobacterial family with distinct sporulation behavior and unique specialized metabolism.</title>
        <authorList>
            <person name="Garcia R."/>
            <person name="Popoff A."/>
            <person name="Bader C.D."/>
            <person name="Loehr J."/>
            <person name="Walesch S."/>
            <person name="Walt C."/>
            <person name="Boldt J."/>
            <person name="Bunk B."/>
            <person name="Haeckl F.J.F.P.J."/>
            <person name="Gunesch A.P."/>
            <person name="Birkelbach J."/>
            <person name="Nuebel U."/>
            <person name="Pietschmann T."/>
            <person name="Bach T."/>
            <person name="Mueller R."/>
        </authorList>
    </citation>
    <scope>NUCLEOTIDE SEQUENCE</scope>
    <source>
        <strain evidence="2">MSr11367</strain>
    </source>
</reference>
<evidence type="ECO:0000313" key="2">
    <source>
        <dbReference type="EMBL" id="WXB01891.1"/>
    </source>
</evidence>
<organism evidence="2 3">
    <name type="scientific">Pendulispora rubella</name>
    <dbReference type="NCBI Taxonomy" id="2741070"/>
    <lineage>
        <taxon>Bacteria</taxon>
        <taxon>Pseudomonadati</taxon>
        <taxon>Myxococcota</taxon>
        <taxon>Myxococcia</taxon>
        <taxon>Myxococcales</taxon>
        <taxon>Sorangiineae</taxon>
        <taxon>Pendulisporaceae</taxon>
        <taxon>Pendulispora</taxon>
    </lineage>
</organism>
<feature type="transmembrane region" description="Helical" evidence="1">
    <location>
        <begin position="90"/>
        <end position="112"/>
    </location>
</feature>
<keyword evidence="1" id="KW-1133">Transmembrane helix</keyword>
<dbReference type="Proteomes" id="UP001374803">
    <property type="component" value="Chromosome"/>
</dbReference>
<proteinExistence type="predicted"/>
<feature type="transmembrane region" description="Helical" evidence="1">
    <location>
        <begin position="56"/>
        <end position="78"/>
    </location>
</feature>
<keyword evidence="1" id="KW-0812">Transmembrane</keyword>
<dbReference type="RefSeq" id="WP_394831510.1">
    <property type="nucleotide sequence ID" value="NZ_CP089929.1"/>
</dbReference>
<feature type="transmembrane region" description="Helical" evidence="1">
    <location>
        <begin position="7"/>
        <end position="36"/>
    </location>
</feature>
<dbReference type="EMBL" id="CP089983">
    <property type="protein sequence ID" value="WXB01891.1"/>
    <property type="molecule type" value="Genomic_DNA"/>
</dbReference>
<keyword evidence="3" id="KW-1185">Reference proteome</keyword>
<accession>A0ABZ2KWF6</accession>
<evidence type="ECO:0000313" key="3">
    <source>
        <dbReference type="Proteomes" id="UP001374803"/>
    </source>
</evidence>
<sequence length="157" mass="17198">MNWKIVVIGGVVFAVVFFISTILGVPLFHAGILAPIYKAHAQFWRPGFLDPNEGNLLPRALGTGLVRGLVLAGVYDWLRAYLKGPGWLRGVKYGALLWVFGAMVILLWTVMFNLPDVLFFYWMLESLFEELLAGAALGLVAQKLAPAEKTVGAHAVA</sequence>
<keyword evidence="1" id="KW-0472">Membrane</keyword>
<name>A0ABZ2KWF6_9BACT</name>
<protein>
    <submittedName>
        <fullName evidence="2">Uncharacterized protein</fullName>
    </submittedName>
</protein>
<evidence type="ECO:0000256" key="1">
    <source>
        <dbReference type="SAM" id="Phobius"/>
    </source>
</evidence>
<gene>
    <name evidence="2" type="ORF">LVJ94_33865</name>
</gene>